<dbReference type="Gene3D" id="1.20.120.1490">
    <property type="match status" value="1"/>
</dbReference>
<comment type="caution">
    <text evidence="1">The sequence shown here is derived from an EMBL/GenBank/DDBJ whole genome shotgun (WGS) entry which is preliminary data.</text>
</comment>
<gene>
    <name evidence="1" type="ORF">OMM_10598</name>
</gene>
<proteinExistence type="predicted"/>
<dbReference type="EMBL" id="ATBP01000979">
    <property type="protein sequence ID" value="ETR68375.1"/>
    <property type="molecule type" value="Genomic_DNA"/>
</dbReference>
<feature type="non-terminal residue" evidence="1">
    <location>
        <position position="125"/>
    </location>
</feature>
<name>A0A1V1P0U3_9BACT</name>
<reference evidence="2" key="1">
    <citation type="submission" date="2012-11" db="EMBL/GenBank/DDBJ databases">
        <authorList>
            <person name="Lucero-Rivera Y.E."/>
            <person name="Tovar-Ramirez D."/>
        </authorList>
    </citation>
    <scope>NUCLEOTIDE SEQUENCE [LARGE SCALE GENOMIC DNA]</scope>
    <source>
        <strain evidence="2">Araruama</strain>
    </source>
</reference>
<evidence type="ECO:0000313" key="1">
    <source>
        <dbReference type="EMBL" id="ETR68375.1"/>
    </source>
</evidence>
<dbReference type="AlphaFoldDB" id="A0A1V1P0U3"/>
<organism evidence="1 2">
    <name type="scientific">Candidatus Magnetoglobus multicellularis str. Araruama</name>
    <dbReference type="NCBI Taxonomy" id="890399"/>
    <lineage>
        <taxon>Bacteria</taxon>
        <taxon>Pseudomonadati</taxon>
        <taxon>Thermodesulfobacteriota</taxon>
        <taxon>Desulfobacteria</taxon>
        <taxon>Desulfobacterales</taxon>
        <taxon>Desulfobacteraceae</taxon>
        <taxon>Candidatus Magnetoglobus</taxon>
    </lineage>
</organism>
<dbReference type="Proteomes" id="UP000189670">
    <property type="component" value="Unassembled WGS sequence"/>
</dbReference>
<accession>A0A1V1P0U3</accession>
<sequence length="125" mass="15047">MQGIEKLPPGKWWQMPDVVRTLKITNKEKTLLEQMFLKSRKTMIGIKSEMKIHELDMETLMESEPFNETAVKNKYSVILNTGIKLFEKQFDFLVEVRKLLGKNRFMQLRDHFHEKHRHKRGHPRQ</sequence>
<protein>
    <submittedName>
        <fullName evidence="1">Uncharacterized protein</fullName>
    </submittedName>
</protein>
<evidence type="ECO:0000313" key="2">
    <source>
        <dbReference type="Proteomes" id="UP000189670"/>
    </source>
</evidence>